<feature type="non-terminal residue" evidence="1">
    <location>
        <position position="156"/>
    </location>
</feature>
<evidence type="ECO:0000313" key="2">
    <source>
        <dbReference type="Proteomes" id="UP000789860"/>
    </source>
</evidence>
<keyword evidence="2" id="KW-1185">Reference proteome</keyword>
<gene>
    <name evidence="1" type="ORF">SCALOS_LOCUS11263</name>
</gene>
<comment type="caution">
    <text evidence="1">The sequence shown here is derived from an EMBL/GenBank/DDBJ whole genome shotgun (WGS) entry which is preliminary data.</text>
</comment>
<organism evidence="1 2">
    <name type="scientific">Scutellospora calospora</name>
    <dbReference type="NCBI Taxonomy" id="85575"/>
    <lineage>
        <taxon>Eukaryota</taxon>
        <taxon>Fungi</taxon>
        <taxon>Fungi incertae sedis</taxon>
        <taxon>Mucoromycota</taxon>
        <taxon>Glomeromycotina</taxon>
        <taxon>Glomeromycetes</taxon>
        <taxon>Diversisporales</taxon>
        <taxon>Gigasporaceae</taxon>
        <taxon>Scutellospora</taxon>
    </lineage>
</organism>
<accession>A0ACA9PX29</accession>
<sequence>ILEAHFEESSQFFNITNDYMGIISYPGAKNCLSQVVEFSWRDICPRAIQFVRDLSLVAKNLKRIVFDIRSRTFAEESALAMTALHSLIEAQNALREFELHNFNITGPNLINVLKQQKESLNRLVFRNLNVTKLEYISGIESLNNIEELEIIGGYLE</sequence>
<evidence type="ECO:0000313" key="1">
    <source>
        <dbReference type="EMBL" id="CAG8721208.1"/>
    </source>
</evidence>
<protein>
    <submittedName>
        <fullName evidence="1">252_t:CDS:1</fullName>
    </submittedName>
</protein>
<proteinExistence type="predicted"/>
<feature type="non-terminal residue" evidence="1">
    <location>
        <position position="1"/>
    </location>
</feature>
<reference evidence="1" key="1">
    <citation type="submission" date="2021-06" db="EMBL/GenBank/DDBJ databases">
        <authorList>
            <person name="Kallberg Y."/>
            <person name="Tangrot J."/>
            <person name="Rosling A."/>
        </authorList>
    </citation>
    <scope>NUCLEOTIDE SEQUENCE</scope>
    <source>
        <strain evidence="1">AU212A</strain>
    </source>
</reference>
<name>A0ACA9PX29_9GLOM</name>
<dbReference type="Proteomes" id="UP000789860">
    <property type="component" value="Unassembled WGS sequence"/>
</dbReference>
<dbReference type="EMBL" id="CAJVPM010047631">
    <property type="protein sequence ID" value="CAG8721208.1"/>
    <property type="molecule type" value="Genomic_DNA"/>
</dbReference>